<dbReference type="InterPro" id="IPR001932">
    <property type="entry name" value="PPM-type_phosphatase-like_dom"/>
</dbReference>
<dbReference type="Pfam" id="PF01590">
    <property type="entry name" value="GAF"/>
    <property type="match status" value="1"/>
</dbReference>
<dbReference type="GO" id="GO:0016301">
    <property type="term" value="F:kinase activity"/>
    <property type="evidence" value="ECO:0007669"/>
    <property type="project" value="UniProtKB-KW"/>
</dbReference>
<dbReference type="Pfam" id="PF07228">
    <property type="entry name" value="SpoIIE"/>
    <property type="match status" value="1"/>
</dbReference>
<protein>
    <recommendedName>
        <fullName evidence="1">protein-serine/threonine phosphatase</fullName>
        <ecNumber evidence="1">3.1.3.16</ecNumber>
    </recommendedName>
    <alternativeName>
        <fullName evidence="15">Protein-serine/threonine phosphatase</fullName>
    </alternativeName>
    <alternativeName>
        <fullName evidence="14">Serine/threonine-protein kinase</fullName>
    </alternativeName>
</protein>
<evidence type="ECO:0000256" key="7">
    <source>
        <dbReference type="ARBA" id="ARBA00022801"/>
    </source>
</evidence>
<dbReference type="STRING" id="1915400.FM21_14780"/>
<dbReference type="Pfam" id="PF13426">
    <property type="entry name" value="PAS_9"/>
    <property type="match status" value="1"/>
</dbReference>
<name>A0A086N7Y9_9ACTN</name>
<dbReference type="InterPro" id="IPR029016">
    <property type="entry name" value="GAF-like_dom_sf"/>
</dbReference>
<dbReference type="PROSITE" id="PS50112">
    <property type="entry name" value="PAS"/>
    <property type="match status" value="1"/>
</dbReference>
<accession>A0A086N7Y9</accession>
<dbReference type="Proteomes" id="UP000029095">
    <property type="component" value="Unassembled WGS sequence"/>
</dbReference>
<evidence type="ECO:0000256" key="4">
    <source>
        <dbReference type="ARBA" id="ARBA00022723"/>
    </source>
</evidence>
<comment type="catalytic activity">
    <reaction evidence="12">
        <text>O-phospho-L-seryl-[protein] + H2O = L-seryl-[protein] + phosphate</text>
        <dbReference type="Rhea" id="RHEA:20629"/>
        <dbReference type="Rhea" id="RHEA-COMP:9863"/>
        <dbReference type="Rhea" id="RHEA-COMP:11604"/>
        <dbReference type="ChEBI" id="CHEBI:15377"/>
        <dbReference type="ChEBI" id="CHEBI:29999"/>
        <dbReference type="ChEBI" id="CHEBI:43474"/>
        <dbReference type="ChEBI" id="CHEBI:83421"/>
        <dbReference type="EC" id="3.1.3.16"/>
    </reaction>
</comment>
<evidence type="ECO:0000256" key="12">
    <source>
        <dbReference type="ARBA" id="ARBA00047761"/>
    </source>
</evidence>
<dbReference type="FunFam" id="3.60.40.10:FF:000005">
    <property type="entry name" value="Serine/threonine protein phosphatase"/>
    <property type="match status" value="1"/>
</dbReference>
<dbReference type="PANTHER" id="PTHR43156">
    <property type="entry name" value="STAGE II SPORULATION PROTEIN E-RELATED"/>
    <property type="match status" value="1"/>
</dbReference>
<dbReference type="SUPFAM" id="SSF55781">
    <property type="entry name" value="GAF domain-like"/>
    <property type="match status" value="1"/>
</dbReference>
<evidence type="ECO:0000313" key="18">
    <source>
        <dbReference type="EMBL" id="KFG77257.1"/>
    </source>
</evidence>
<dbReference type="SUPFAM" id="SSF55785">
    <property type="entry name" value="PYP-like sensor domain (PAS domain)"/>
    <property type="match status" value="1"/>
</dbReference>
<dbReference type="Gene3D" id="3.60.40.10">
    <property type="entry name" value="PPM-type phosphatase domain"/>
    <property type="match status" value="1"/>
</dbReference>
<dbReference type="InterPro" id="IPR000014">
    <property type="entry name" value="PAS"/>
</dbReference>
<reference evidence="18 19" key="1">
    <citation type="submission" date="2014-05" db="EMBL/GenBank/DDBJ databases">
        <title>Complete genome sequence of the Streptomyces mutabilis TRM45540.</title>
        <authorList>
            <person name="Luo X."/>
            <person name="Zhang L."/>
        </authorList>
    </citation>
    <scope>NUCLEOTIDE SEQUENCE [LARGE SCALE GENOMIC DNA]</scope>
    <source>
        <strain evidence="18 19">TRM45540</strain>
    </source>
</reference>
<sequence>MRVVASRWAGHREAGGPGPENANGVAEPGFARAVLRALGAGVLTLDATGRITSVNPWAEQLLGRSARDMVGHDAHDLLHRHADGSPVPRERCTLRNPLSGTSYEEGSEEYFQRADGTTVPIIWATTPLVRDGRPEGLALVFHDFSLHRSATEEIKARTAALEAFTTQLHLVAEISTVLVPTERTSATLRRLLRLLVPELGQWAAADLHQGGSEVLERVAVRSSAHPHRAGRLRGPFTPLPDPARAALNRLGNGDRPAPLSAEEVLDDPHHPLAATHRVLFERLGGHSAVVVPLRTRQRSYGTLTVARAGDHPAHSEAEIALLADIGRRVGLVLDNARLYQEQQNVAATMQRQLLTPLPQVDHLRMAARYRPAESAMEVGGDWYDAFLLADGVMALVIGDVVGHDLQAAAHMAEVRNMLRALAWDHQEPPSVIMRRLDEAVTNTSDAPMATLVFARVEGPEGGPWQFHWVTAGHPPPLLVTRDGATRFLEAGHGPLIGMSATLRLGLDWPDAREELPPESILLLYTDGLVESRDRPIDLGMAKLRHHAGVLACRPEEWTIDEYCDELLARIEPRGDDVALLALRLPAAGVGAPGDTSPPPPPQSAHSDATPDRAAPGSRRQEPEVLDPTHADPDE</sequence>
<evidence type="ECO:0000256" key="1">
    <source>
        <dbReference type="ARBA" id="ARBA00013081"/>
    </source>
</evidence>
<dbReference type="NCBIfam" id="TIGR00229">
    <property type="entry name" value="sensory_box"/>
    <property type="match status" value="1"/>
</dbReference>
<proteinExistence type="predicted"/>
<evidence type="ECO:0000256" key="8">
    <source>
        <dbReference type="ARBA" id="ARBA00022840"/>
    </source>
</evidence>
<dbReference type="InterPro" id="IPR052016">
    <property type="entry name" value="Bact_Sigma-Reg"/>
</dbReference>
<evidence type="ECO:0000256" key="10">
    <source>
        <dbReference type="ARBA" id="ARBA00022912"/>
    </source>
</evidence>
<dbReference type="CDD" id="cd00130">
    <property type="entry name" value="PAS"/>
    <property type="match status" value="1"/>
</dbReference>
<evidence type="ECO:0000256" key="6">
    <source>
        <dbReference type="ARBA" id="ARBA00022777"/>
    </source>
</evidence>
<dbReference type="Gene3D" id="3.30.450.20">
    <property type="entry name" value="PAS domain"/>
    <property type="match status" value="1"/>
</dbReference>
<keyword evidence="8" id="KW-0067">ATP-binding</keyword>
<feature type="compositionally biased region" description="Basic and acidic residues" evidence="16">
    <location>
        <begin position="618"/>
        <end position="634"/>
    </location>
</feature>
<evidence type="ECO:0000259" key="17">
    <source>
        <dbReference type="PROSITE" id="PS50112"/>
    </source>
</evidence>
<evidence type="ECO:0000256" key="5">
    <source>
        <dbReference type="ARBA" id="ARBA00022741"/>
    </source>
</evidence>
<dbReference type="GO" id="GO:0004722">
    <property type="term" value="F:protein serine/threonine phosphatase activity"/>
    <property type="evidence" value="ECO:0007669"/>
    <property type="project" value="UniProtKB-EC"/>
</dbReference>
<dbReference type="SUPFAM" id="SSF81606">
    <property type="entry name" value="PP2C-like"/>
    <property type="match status" value="1"/>
</dbReference>
<dbReference type="Gene3D" id="3.30.450.40">
    <property type="match status" value="1"/>
</dbReference>
<keyword evidence="11" id="KW-0464">Manganese</keyword>
<dbReference type="InterPro" id="IPR036457">
    <property type="entry name" value="PPM-type-like_dom_sf"/>
</dbReference>
<evidence type="ECO:0000313" key="19">
    <source>
        <dbReference type="Proteomes" id="UP000029095"/>
    </source>
</evidence>
<evidence type="ECO:0000256" key="9">
    <source>
        <dbReference type="ARBA" id="ARBA00022842"/>
    </source>
</evidence>
<evidence type="ECO:0000256" key="13">
    <source>
        <dbReference type="ARBA" id="ARBA00056274"/>
    </source>
</evidence>
<keyword evidence="7" id="KW-0378">Hydrolase</keyword>
<evidence type="ECO:0000256" key="15">
    <source>
        <dbReference type="ARBA" id="ARBA00081350"/>
    </source>
</evidence>
<keyword evidence="19" id="KW-1185">Reference proteome</keyword>
<keyword evidence="10" id="KW-0904">Protein phosphatase</keyword>
<keyword evidence="6" id="KW-0418">Kinase</keyword>
<evidence type="ECO:0000256" key="3">
    <source>
        <dbReference type="ARBA" id="ARBA00022679"/>
    </source>
</evidence>
<dbReference type="GO" id="GO:0005524">
    <property type="term" value="F:ATP binding"/>
    <property type="evidence" value="ECO:0007669"/>
    <property type="project" value="UniProtKB-KW"/>
</dbReference>
<dbReference type="SMART" id="SM00065">
    <property type="entry name" value="GAF"/>
    <property type="match status" value="1"/>
</dbReference>
<dbReference type="AlphaFoldDB" id="A0A086N7Y9"/>
<dbReference type="SMART" id="SM00331">
    <property type="entry name" value="PP2C_SIG"/>
    <property type="match status" value="1"/>
</dbReference>
<dbReference type="PANTHER" id="PTHR43156:SF2">
    <property type="entry name" value="STAGE II SPORULATION PROTEIN E"/>
    <property type="match status" value="1"/>
</dbReference>
<evidence type="ECO:0000256" key="14">
    <source>
        <dbReference type="ARBA" id="ARBA00075117"/>
    </source>
</evidence>
<dbReference type="EC" id="3.1.3.16" evidence="1"/>
<evidence type="ECO:0000256" key="11">
    <source>
        <dbReference type="ARBA" id="ARBA00023211"/>
    </source>
</evidence>
<dbReference type="SMART" id="SM00091">
    <property type="entry name" value="PAS"/>
    <property type="match status" value="1"/>
</dbReference>
<keyword evidence="5" id="KW-0547">Nucleotide-binding</keyword>
<gene>
    <name evidence="18" type="ORF">FM21_14780</name>
</gene>
<keyword evidence="4" id="KW-0479">Metal-binding</keyword>
<keyword evidence="2" id="KW-0597">Phosphoprotein</keyword>
<organism evidence="18 19">
    <name type="scientific">Streptomyces mutabilis</name>
    <dbReference type="NCBI Taxonomy" id="67332"/>
    <lineage>
        <taxon>Bacteria</taxon>
        <taxon>Bacillati</taxon>
        <taxon>Actinomycetota</taxon>
        <taxon>Actinomycetes</taxon>
        <taxon>Kitasatosporales</taxon>
        <taxon>Streptomycetaceae</taxon>
        <taxon>Streptomyces</taxon>
    </lineage>
</organism>
<keyword evidence="9" id="KW-0460">Magnesium</keyword>
<dbReference type="InterPro" id="IPR003018">
    <property type="entry name" value="GAF"/>
</dbReference>
<keyword evidence="3" id="KW-0808">Transferase</keyword>
<dbReference type="GO" id="GO:0046872">
    <property type="term" value="F:metal ion binding"/>
    <property type="evidence" value="ECO:0007669"/>
    <property type="project" value="UniProtKB-KW"/>
</dbReference>
<comment type="caution">
    <text evidence="18">The sequence shown here is derived from an EMBL/GenBank/DDBJ whole genome shotgun (WGS) entry which is preliminary data.</text>
</comment>
<comment type="function">
    <text evidence="13">Primarily acts as an independent SigF regulator that is sensitive to the osmosensory signal, mediating the cross talk of PknD with the SigF regulon. Possesses both phosphatase and kinase activities. The kinase domain functions as a classic anti-sigma factor-like kinase to phosphorylate the anti-anti-sigma factor domain at the canonical regulatory site, and the phosphatase domain antagonizes this activity.</text>
</comment>
<dbReference type="HOGENOM" id="CLU_000445_43_8_11"/>
<feature type="region of interest" description="Disordered" evidence="16">
    <location>
        <begin position="1"/>
        <end position="23"/>
    </location>
</feature>
<feature type="region of interest" description="Disordered" evidence="16">
    <location>
        <begin position="587"/>
        <end position="634"/>
    </location>
</feature>
<dbReference type="EMBL" id="JNFQ01000001">
    <property type="protein sequence ID" value="KFG77257.1"/>
    <property type="molecule type" value="Genomic_DNA"/>
</dbReference>
<evidence type="ECO:0000256" key="16">
    <source>
        <dbReference type="SAM" id="MobiDB-lite"/>
    </source>
</evidence>
<evidence type="ECO:0000256" key="2">
    <source>
        <dbReference type="ARBA" id="ARBA00022553"/>
    </source>
</evidence>
<feature type="domain" description="PAS" evidence="17">
    <location>
        <begin position="27"/>
        <end position="79"/>
    </location>
</feature>
<dbReference type="InterPro" id="IPR035965">
    <property type="entry name" value="PAS-like_dom_sf"/>
</dbReference>